<organism evidence="2 3">
    <name type="scientific">Ascodesmis nigricans</name>
    <dbReference type="NCBI Taxonomy" id="341454"/>
    <lineage>
        <taxon>Eukaryota</taxon>
        <taxon>Fungi</taxon>
        <taxon>Dikarya</taxon>
        <taxon>Ascomycota</taxon>
        <taxon>Pezizomycotina</taxon>
        <taxon>Pezizomycetes</taxon>
        <taxon>Pezizales</taxon>
        <taxon>Ascodesmidaceae</taxon>
        <taxon>Ascodesmis</taxon>
    </lineage>
</organism>
<dbReference type="AlphaFoldDB" id="A0A4S2MYH8"/>
<proteinExistence type="predicted"/>
<dbReference type="EMBL" id="ML220118">
    <property type="protein sequence ID" value="TGZ81623.1"/>
    <property type="molecule type" value="Genomic_DNA"/>
</dbReference>
<reference evidence="2 3" key="1">
    <citation type="submission" date="2019-04" db="EMBL/GenBank/DDBJ databases">
        <title>Comparative genomics and transcriptomics to analyze fruiting body development in filamentous ascomycetes.</title>
        <authorList>
            <consortium name="DOE Joint Genome Institute"/>
            <person name="Lutkenhaus R."/>
            <person name="Traeger S."/>
            <person name="Breuer J."/>
            <person name="Kuo A."/>
            <person name="Lipzen A."/>
            <person name="Pangilinan J."/>
            <person name="Dilworth D."/>
            <person name="Sandor L."/>
            <person name="Poggeler S."/>
            <person name="Barry K."/>
            <person name="Grigoriev I.V."/>
            <person name="Nowrousian M."/>
        </authorList>
    </citation>
    <scope>NUCLEOTIDE SEQUENCE [LARGE SCALE GENOMIC DNA]</scope>
    <source>
        <strain evidence="2 3">CBS 389.68</strain>
    </source>
</reference>
<feature type="transmembrane region" description="Helical" evidence="1">
    <location>
        <begin position="79"/>
        <end position="97"/>
    </location>
</feature>
<feature type="transmembrane region" description="Helical" evidence="1">
    <location>
        <begin position="52"/>
        <end position="74"/>
    </location>
</feature>
<gene>
    <name evidence="2" type="ORF">EX30DRAFT_250815</name>
</gene>
<keyword evidence="1" id="KW-0812">Transmembrane</keyword>
<sequence length="99" mass="11455">MLKVSHHSSSQPNLFVCFLLSYFLFSVFRFPFPYFSLSFTGFIVSSIFCMDFSGSFCVVLCCFGAIFFVFAFFVRILRLGLPACLFYRGFAFFFLSVRV</sequence>
<feature type="transmembrane region" description="Helical" evidence="1">
    <location>
        <begin position="12"/>
        <end position="32"/>
    </location>
</feature>
<evidence type="ECO:0000313" key="3">
    <source>
        <dbReference type="Proteomes" id="UP000298138"/>
    </source>
</evidence>
<keyword evidence="1" id="KW-0472">Membrane</keyword>
<evidence type="ECO:0000313" key="2">
    <source>
        <dbReference type="EMBL" id="TGZ81623.1"/>
    </source>
</evidence>
<accession>A0A4S2MYH8</accession>
<keyword evidence="1" id="KW-1133">Transmembrane helix</keyword>
<evidence type="ECO:0000256" key="1">
    <source>
        <dbReference type="SAM" id="Phobius"/>
    </source>
</evidence>
<protein>
    <submittedName>
        <fullName evidence="2">Uncharacterized protein</fullName>
    </submittedName>
</protein>
<keyword evidence="3" id="KW-1185">Reference proteome</keyword>
<name>A0A4S2MYH8_9PEZI</name>
<dbReference type="Proteomes" id="UP000298138">
    <property type="component" value="Unassembled WGS sequence"/>
</dbReference>
<dbReference type="InParanoid" id="A0A4S2MYH8"/>